<accession>A0A9P1IYL8</accession>
<dbReference type="Proteomes" id="UP001152747">
    <property type="component" value="Unassembled WGS sequence"/>
</dbReference>
<evidence type="ECO:0000313" key="2">
    <source>
        <dbReference type="EMBL" id="CAI5454759.1"/>
    </source>
</evidence>
<feature type="region of interest" description="Disordered" evidence="1">
    <location>
        <begin position="1"/>
        <end position="38"/>
    </location>
</feature>
<feature type="compositionally biased region" description="Basic residues" evidence="1">
    <location>
        <begin position="1"/>
        <end position="10"/>
    </location>
</feature>
<evidence type="ECO:0000256" key="1">
    <source>
        <dbReference type="SAM" id="MobiDB-lite"/>
    </source>
</evidence>
<keyword evidence="3" id="KW-1185">Reference proteome</keyword>
<feature type="compositionally biased region" description="Polar residues" evidence="1">
    <location>
        <begin position="17"/>
        <end position="31"/>
    </location>
</feature>
<comment type="caution">
    <text evidence="2">The sequence shown here is derived from an EMBL/GenBank/DDBJ whole genome shotgun (WGS) entry which is preliminary data.</text>
</comment>
<dbReference type="EMBL" id="CANHGI010000006">
    <property type="protein sequence ID" value="CAI5454759.1"/>
    <property type="molecule type" value="Genomic_DNA"/>
</dbReference>
<protein>
    <submittedName>
        <fullName evidence="2">Uncharacterized protein</fullName>
    </submittedName>
</protein>
<dbReference type="AlphaFoldDB" id="A0A9P1IYL8"/>
<proteinExistence type="predicted"/>
<gene>
    <name evidence="2" type="ORF">CAMP_LOCUS17396</name>
</gene>
<sequence length="196" mass="21763">MASNFGKKRRAEFQHSGIFQNNREETAVSSTDSDEAPPFLVPSVRIAADPEFVTPSKIENNSEGVPDSSYKDEWWLTPITSEAPQLQRADIDLHDNIFDDSEFEEPVYPDLSHIFDMPLPPIPSPILNHDPSVSAFVIYSPEPKPYVDSTVRVTENGHVVPITRSICILPINGTTNTRPVISLPSDEPSTSNTAQF</sequence>
<evidence type="ECO:0000313" key="3">
    <source>
        <dbReference type="Proteomes" id="UP001152747"/>
    </source>
</evidence>
<organism evidence="2 3">
    <name type="scientific">Caenorhabditis angaria</name>
    <dbReference type="NCBI Taxonomy" id="860376"/>
    <lineage>
        <taxon>Eukaryota</taxon>
        <taxon>Metazoa</taxon>
        <taxon>Ecdysozoa</taxon>
        <taxon>Nematoda</taxon>
        <taxon>Chromadorea</taxon>
        <taxon>Rhabditida</taxon>
        <taxon>Rhabditina</taxon>
        <taxon>Rhabditomorpha</taxon>
        <taxon>Rhabditoidea</taxon>
        <taxon>Rhabditidae</taxon>
        <taxon>Peloderinae</taxon>
        <taxon>Caenorhabditis</taxon>
    </lineage>
</organism>
<reference evidence="2" key="1">
    <citation type="submission" date="2022-11" db="EMBL/GenBank/DDBJ databases">
        <authorList>
            <person name="Kikuchi T."/>
        </authorList>
    </citation>
    <scope>NUCLEOTIDE SEQUENCE</scope>
    <source>
        <strain evidence="2">PS1010</strain>
    </source>
</reference>
<name>A0A9P1IYL8_9PELO</name>